<dbReference type="AlphaFoldDB" id="A0A426YCJ3"/>
<dbReference type="Proteomes" id="UP000287651">
    <property type="component" value="Unassembled WGS sequence"/>
</dbReference>
<sequence>MNHCDIQQNAFAACEEMRVPFAFVDRKAHIFCPRLRQFSPLAAVVDPLRPVCWQSSHQSDFFDSIVGADRSFAGGIRLRRRMVPSIEKVEVPQQQMGRIVSQVVRHQSYNKPIGIPGLSIILAKVGSTSDSVQLKNIVT</sequence>
<reference evidence="1 2" key="1">
    <citation type="journal article" date="2014" name="Agronomy (Basel)">
        <title>A Draft Genome Sequence for Ensete ventricosum, the Drought-Tolerant Tree Against Hunger.</title>
        <authorList>
            <person name="Harrison J."/>
            <person name="Moore K.A."/>
            <person name="Paszkiewicz K."/>
            <person name="Jones T."/>
            <person name="Grant M."/>
            <person name="Ambacheew D."/>
            <person name="Muzemil S."/>
            <person name="Studholme D.J."/>
        </authorList>
    </citation>
    <scope>NUCLEOTIDE SEQUENCE [LARGE SCALE GENOMIC DNA]</scope>
</reference>
<organism evidence="1 2">
    <name type="scientific">Ensete ventricosum</name>
    <name type="common">Abyssinian banana</name>
    <name type="synonym">Musa ensete</name>
    <dbReference type="NCBI Taxonomy" id="4639"/>
    <lineage>
        <taxon>Eukaryota</taxon>
        <taxon>Viridiplantae</taxon>
        <taxon>Streptophyta</taxon>
        <taxon>Embryophyta</taxon>
        <taxon>Tracheophyta</taxon>
        <taxon>Spermatophyta</taxon>
        <taxon>Magnoliopsida</taxon>
        <taxon>Liliopsida</taxon>
        <taxon>Zingiberales</taxon>
        <taxon>Musaceae</taxon>
        <taxon>Ensete</taxon>
    </lineage>
</organism>
<evidence type="ECO:0000313" key="2">
    <source>
        <dbReference type="Proteomes" id="UP000287651"/>
    </source>
</evidence>
<evidence type="ECO:0000313" key="1">
    <source>
        <dbReference type="EMBL" id="RRT49454.1"/>
    </source>
</evidence>
<name>A0A426YCJ3_ENSVE</name>
<dbReference type="EMBL" id="AMZH03013340">
    <property type="protein sequence ID" value="RRT49454.1"/>
    <property type="molecule type" value="Genomic_DNA"/>
</dbReference>
<gene>
    <name evidence="1" type="ORF">B296_00029852</name>
</gene>
<accession>A0A426YCJ3</accession>
<protein>
    <submittedName>
        <fullName evidence="1">Uncharacterized protein</fullName>
    </submittedName>
</protein>
<proteinExistence type="predicted"/>
<comment type="caution">
    <text evidence="1">The sequence shown here is derived from an EMBL/GenBank/DDBJ whole genome shotgun (WGS) entry which is preliminary data.</text>
</comment>